<evidence type="ECO:0000313" key="1">
    <source>
        <dbReference type="EMBL" id="PWA15345.1"/>
    </source>
</evidence>
<dbReference type="Proteomes" id="UP000250572">
    <property type="component" value="Unassembled WGS sequence"/>
</dbReference>
<protein>
    <submittedName>
        <fullName evidence="1">Uncharacterized protein</fullName>
    </submittedName>
</protein>
<sequence>MASLRIHEDWLAKLAFDVDVTAQMNERNAATHKEALQLGGHARALQNLQRLLVKGQLRIPELLQGMEELLLLPIVLALNPMWARRGPHSYEDRCQGLVIVWVSLSPHLGAGLRLVDAANKGFQFSKHLDVPCPPNVLNTNKF</sequence>
<accession>A0A315UV43</accession>
<dbReference type="EMBL" id="NHOQ01002708">
    <property type="protein sequence ID" value="PWA15345.1"/>
    <property type="molecule type" value="Genomic_DNA"/>
</dbReference>
<organism evidence="1 2">
    <name type="scientific">Gambusia affinis</name>
    <name type="common">Western mosquitofish</name>
    <name type="synonym">Heterandria affinis</name>
    <dbReference type="NCBI Taxonomy" id="33528"/>
    <lineage>
        <taxon>Eukaryota</taxon>
        <taxon>Metazoa</taxon>
        <taxon>Chordata</taxon>
        <taxon>Craniata</taxon>
        <taxon>Vertebrata</taxon>
        <taxon>Euteleostomi</taxon>
        <taxon>Actinopterygii</taxon>
        <taxon>Neopterygii</taxon>
        <taxon>Teleostei</taxon>
        <taxon>Neoteleostei</taxon>
        <taxon>Acanthomorphata</taxon>
        <taxon>Ovalentaria</taxon>
        <taxon>Atherinomorphae</taxon>
        <taxon>Cyprinodontiformes</taxon>
        <taxon>Poeciliidae</taxon>
        <taxon>Poeciliinae</taxon>
        <taxon>Gambusia</taxon>
    </lineage>
</organism>
<gene>
    <name evidence="1" type="ORF">CCH79_00008409</name>
</gene>
<keyword evidence="2" id="KW-1185">Reference proteome</keyword>
<reference evidence="1 2" key="1">
    <citation type="journal article" date="2018" name="G3 (Bethesda)">
        <title>A High-Quality Reference Genome for the Invasive Mosquitofish Gambusia affinis Using a Chicago Library.</title>
        <authorList>
            <person name="Hoffberg S.L."/>
            <person name="Troendle N.J."/>
            <person name="Glenn T.C."/>
            <person name="Mahmud O."/>
            <person name="Louha S."/>
            <person name="Chalopin D."/>
            <person name="Bennetzen J.L."/>
            <person name="Mauricio R."/>
        </authorList>
    </citation>
    <scope>NUCLEOTIDE SEQUENCE [LARGE SCALE GENOMIC DNA]</scope>
    <source>
        <strain evidence="1">NE01/NJP1002.9</strain>
        <tissue evidence="1">Muscle</tissue>
    </source>
</reference>
<evidence type="ECO:0000313" key="2">
    <source>
        <dbReference type="Proteomes" id="UP000250572"/>
    </source>
</evidence>
<name>A0A315UV43_GAMAF</name>
<proteinExistence type="predicted"/>
<dbReference type="AlphaFoldDB" id="A0A315UV43"/>
<comment type="caution">
    <text evidence="1">The sequence shown here is derived from an EMBL/GenBank/DDBJ whole genome shotgun (WGS) entry which is preliminary data.</text>
</comment>